<dbReference type="PROSITE" id="PS50011">
    <property type="entry name" value="PROTEIN_KINASE_DOM"/>
    <property type="match status" value="1"/>
</dbReference>
<evidence type="ECO:0000256" key="3">
    <source>
        <dbReference type="ARBA" id="ARBA00022741"/>
    </source>
</evidence>
<accession>A0A5M3N2S5</accession>
<keyword evidence="1" id="KW-0723">Serine/threonine-protein kinase</keyword>
<keyword evidence="4 8" id="KW-0418">Kinase</keyword>
<dbReference type="GO" id="GO:0005524">
    <property type="term" value="F:ATP binding"/>
    <property type="evidence" value="ECO:0007669"/>
    <property type="project" value="UniProtKB-KW"/>
</dbReference>
<dbReference type="Proteomes" id="UP000053558">
    <property type="component" value="Unassembled WGS sequence"/>
</dbReference>
<evidence type="ECO:0000256" key="1">
    <source>
        <dbReference type="ARBA" id="ARBA00022527"/>
    </source>
</evidence>
<feature type="region of interest" description="Disordered" evidence="6">
    <location>
        <begin position="53"/>
        <end position="99"/>
    </location>
</feature>
<evidence type="ECO:0000256" key="2">
    <source>
        <dbReference type="ARBA" id="ARBA00022679"/>
    </source>
</evidence>
<dbReference type="GO" id="GO:0004674">
    <property type="term" value="F:protein serine/threonine kinase activity"/>
    <property type="evidence" value="ECO:0007669"/>
    <property type="project" value="UniProtKB-KW"/>
</dbReference>
<dbReference type="EMBL" id="JH711574">
    <property type="protein sequence ID" value="EIW85692.1"/>
    <property type="molecule type" value="Genomic_DNA"/>
</dbReference>
<evidence type="ECO:0000259" key="7">
    <source>
        <dbReference type="PROSITE" id="PS50011"/>
    </source>
</evidence>
<dbReference type="InterPro" id="IPR000719">
    <property type="entry name" value="Prot_kinase_dom"/>
</dbReference>
<evidence type="ECO:0000256" key="4">
    <source>
        <dbReference type="ARBA" id="ARBA00022777"/>
    </source>
</evidence>
<reference evidence="9" key="1">
    <citation type="journal article" date="2012" name="Science">
        <title>The Paleozoic origin of enzymatic lignin decomposition reconstructed from 31 fungal genomes.</title>
        <authorList>
            <person name="Floudas D."/>
            <person name="Binder M."/>
            <person name="Riley R."/>
            <person name="Barry K."/>
            <person name="Blanchette R.A."/>
            <person name="Henrissat B."/>
            <person name="Martinez A.T."/>
            <person name="Otillar R."/>
            <person name="Spatafora J.W."/>
            <person name="Yadav J.S."/>
            <person name="Aerts A."/>
            <person name="Benoit I."/>
            <person name="Boyd A."/>
            <person name="Carlson A."/>
            <person name="Copeland A."/>
            <person name="Coutinho P.M."/>
            <person name="de Vries R.P."/>
            <person name="Ferreira P."/>
            <person name="Findley K."/>
            <person name="Foster B."/>
            <person name="Gaskell J."/>
            <person name="Glotzer D."/>
            <person name="Gorecki P."/>
            <person name="Heitman J."/>
            <person name="Hesse C."/>
            <person name="Hori C."/>
            <person name="Igarashi K."/>
            <person name="Jurgens J.A."/>
            <person name="Kallen N."/>
            <person name="Kersten P."/>
            <person name="Kohler A."/>
            <person name="Kuees U."/>
            <person name="Kumar T.K.A."/>
            <person name="Kuo A."/>
            <person name="LaButti K."/>
            <person name="Larrondo L.F."/>
            <person name="Lindquist E."/>
            <person name="Ling A."/>
            <person name="Lombard V."/>
            <person name="Lucas S."/>
            <person name="Lundell T."/>
            <person name="Martin R."/>
            <person name="McLaughlin D.J."/>
            <person name="Morgenstern I."/>
            <person name="Morin E."/>
            <person name="Murat C."/>
            <person name="Nagy L.G."/>
            <person name="Nolan M."/>
            <person name="Ohm R.A."/>
            <person name="Patyshakuliyeva A."/>
            <person name="Rokas A."/>
            <person name="Ruiz-Duenas F.J."/>
            <person name="Sabat G."/>
            <person name="Salamov A."/>
            <person name="Samejima M."/>
            <person name="Schmutz J."/>
            <person name="Slot J.C."/>
            <person name="St John F."/>
            <person name="Stenlid J."/>
            <person name="Sun H."/>
            <person name="Sun S."/>
            <person name="Syed K."/>
            <person name="Tsang A."/>
            <person name="Wiebenga A."/>
            <person name="Young D."/>
            <person name="Pisabarro A."/>
            <person name="Eastwood D.C."/>
            <person name="Martin F."/>
            <person name="Cullen D."/>
            <person name="Grigoriev I.V."/>
            <person name="Hibbett D.S."/>
        </authorList>
    </citation>
    <scope>NUCLEOTIDE SEQUENCE [LARGE SCALE GENOMIC DNA]</scope>
    <source>
        <strain evidence="9">RWD-64-598 SS2</strain>
    </source>
</reference>
<keyword evidence="9" id="KW-1185">Reference proteome</keyword>
<keyword evidence="3" id="KW-0547">Nucleotide-binding</keyword>
<dbReference type="Pfam" id="PF00069">
    <property type="entry name" value="Pkinase"/>
    <property type="match status" value="1"/>
</dbReference>
<feature type="region of interest" description="Disordered" evidence="6">
    <location>
        <begin position="152"/>
        <end position="183"/>
    </location>
</feature>
<dbReference type="KEGG" id="cput:CONPUDRAFT_118672"/>
<dbReference type="OrthoDB" id="1668230at2759"/>
<evidence type="ECO:0000313" key="9">
    <source>
        <dbReference type="Proteomes" id="UP000053558"/>
    </source>
</evidence>
<dbReference type="SMART" id="SM00220">
    <property type="entry name" value="S_TKc"/>
    <property type="match status" value="1"/>
</dbReference>
<dbReference type="Gene3D" id="3.30.200.20">
    <property type="entry name" value="Phosphorylase Kinase, domain 1"/>
    <property type="match status" value="1"/>
</dbReference>
<dbReference type="PROSITE" id="PS00108">
    <property type="entry name" value="PROTEIN_KINASE_ST"/>
    <property type="match status" value="1"/>
</dbReference>
<dbReference type="InterPro" id="IPR008271">
    <property type="entry name" value="Ser/Thr_kinase_AS"/>
</dbReference>
<evidence type="ECO:0000313" key="8">
    <source>
        <dbReference type="EMBL" id="EIW85692.1"/>
    </source>
</evidence>
<dbReference type="RefSeq" id="XP_007765103.1">
    <property type="nucleotide sequence ID" value="XM_007766913.1"/>
</dbReference>
<evidence type="ECO:0000256" key="6">
    <source>
        <dbReference type="SAM" id="MobiDB-lite"/>
    </source>
</evidence>
<dbReference type="InterPro" id="IPR011009">
    <property type="entry name" value="Kinase-like_dom_sf"/>
</dbReference>
<sequence>MAENESLDTSEYTRYFALPASEATLALRRAFGVDTVLHLAHVRYLNPNSVTSIGLAQPQQPQEASSSVPTSHRSRPTANSPPPLASGSPATTPQPRILDSPALLDDASRALCQQFIASSSPHDSPAQSVRFHCDHPRQADSSQLLTEPFAPEEPATLPADTPSVTRYSPSESSDDDESARGSRAAGRTLNICHADREFVVKKTIGHCAYGLVWHADMANLHSGQKREVAIKALHKTTMLVARTRSRGQGQDQRDAIVDANLALERNMRNELHVLKKVTRSRSPFLSPLLYAFSKEKYFYFVMRKYLTDLRTLTHVNKHVSTKQKRTWAAEIVSGLDDLHSLGIVHRDIKPENIFISPSGHAVISDFGHAAYAGDDRGVEDLQMNAASGTPGFMAPEQIPQRCSGGYTFKVDMWAFGVTLMEIVLGDVSHLSLFLSMRSIC</sequence>
<dbReference type="Gene3D" id="1.10.510.10">
    <property type="entry name" value="Transferase(Phosphotransferase) domain 1"/>
    <property type="match status" value="1"/>
</dbReference>
<proteinExistence type="predicted"/>
<organism evidence="8 9">
    <name type="scientific">Coniophora puteana (strain RWD-64-598)</name>
    <name type="common">Brown rot fungus</name>
    <dbReference type="NCBI Taxonomy" id="741705"/>
    <lineage>
        <taxon>Eukaryota</taxon>
        <taxon>Fungi</taxon>
        <taxon>Dikarya</taxon>
        <taxon>Basidiomycota</taxon>
        <taxon>Agaricomycotina</taxon>
        <taxon>Agaricomycetes</taxon>
        <taxon>Agaricomycetidae</taxon>
        <taxon>Boletales</taxon>
        <taxon>Coniophorineae</taxon>
        <taxon>Coniophoraceae</taxon>
        <taxon>Coniophora</taxon>
    </lineage>
</organism>
<protein>
    <submittedName>
        <fullName evidence="8">Kinase-like protein</fullName>
    </submittedName>
</protein>
<dbReference type="SUPFAM" id="SSF56112">
    <property type="entry name" value="Protein kinase-like (PK-like)"/>
    <property type="match status" value="1"/>
</dbReference>
<keyword evidence="5" id="KW-0067">ATP-binding</keyword>
<dbReference type="PANTHER" id="PTHR24351">
    <property type="entry name" value="RIBOSOMAL PROTEIN S6 KINASE"/>
    <property type="match status" value="1"/>
</dbReference>
<dbReference type="GeneID" id="19199412"/>
<name>A0A5M3N2S5_CONPW</name>
<comment type="caution">
    <text evidence="8">The sequence shown here is derived from an EMBL/GenBank/DDBJ whole genome shotgun (WGS) entry which is preliminary data.</text>
</comment>
<feature type="domain" description="Protein kinase" evidence="7">
    <location>
        <begin position="198"/>
        <end position="440"/>
    </location>
</feature>
<dbReference type="AlphaFoldDB" id="A0A5M3N2S5"/>
<dbReference type="OMA" id="WHADMAN"/>
<keyword evidence="2" id="KW-0808">Transferase</keyword>
<evidence type="ECO:0000256" key="5">
    <source>
        <dbReference type="ARBA" id="ARBA00022840"/>
    </source>
</evidence>
<gene>
    <name evidence="8" type="ORF">CONPUDRAFT_118672</name>
</gene>